<proteinExistence type="predicted"/>
<evidence type="ECO:0000256" key="3">
    <source>
        <dbReference type="ARBA" id="ARBA00022806"/>
    </source>
</evidence>
<dbReference type="InterPro" id="IPR041679">
    <property type="entry name" value="DNA2/NAM7-like_C"/>
</dbReference>
<dbReference type="InterPro" id="IPR027417">
    <property type="entry name" value="P-loop_NTPase"/>
</dbReference>
<feature type="domain" description="DNA2/NAM7 helicase-like C-terminal" evidence="5">
    <location>
        <begin position="2"/>
        <end position="76"/>
    </location>
</feature>
<evidence type="ECO:0000259" key="5">
    <source>
        <dbReference type="Pfam" id="PF13087"/>
    </source>
</evidence>
<sequence>SLIRRKLREADVVGIDDIIVDTVERMQGQERDLIIFSLTTSNPAHAAQRAEFYFQPNRLNVAITRPRVKRIVIGSPRLLSARPPDPKHRRWVACFRELYKQSFRVPVEPEGR</sequence>
<gene>
    <name evidence="6" type="ORF">S01H1_16009</name>
</gene>
<dbReference type="Gene3D" id="3.40.50.300">
    <property type="entry name" value="P-loop containing nucleotide triphosphate hydrolases"/>
    <property type="match status" value="1"/>
</dbReference>
<keyword evidence="2" id="KW-0378">Hydrolase</keyword>
<keyword evidence="3" id="KW-0347">Helicase</keyword>
<dbReference type="EMBL" id="BARS01008391">
    <property type="protein sequence ID" value="GAF78121.1"/>
    <property type="molecule type" value="Genomic_DNA"/>
</dbReference>
<dbReference type="InterPro" id="IPR050534">
    <property type="entry name" value="Coronavir_polyprotein_1ab"/>
</dbReference>
<name>X0SSK3_9ZZZZ</name>
<comment type="caution">
    <text evidence="6">The sequence shown here is derived from an EMBL/GenBank/DDBJ whole genome shotgun (WGS) entry which is preliminary data.</text>
</comment>
<protein>
    <recommendedName>
        <fullName evidence="5">DNA2/NAM7 helicase-like C-terminal domain-containing protein</fullName>
    </recommendedName>
</protein>
<reference evidence="6" key="1">
    <citation type="journal article" date="2014" name="Front. Microbiol.">
        <title>High frequency of phylogenetically diverse reductive dehalogenase-homologous genes in deep subseafloor sedimentary metagenomes.</title>
        <authorList>
            <person name="Kawai M."/>
            <person name="Futagami T."/>
            <person name="Toyoda A."/>
            <person name="Takaki Y."/>
            <person name="Nishi S."/>
            <person name="Hori S."/>
            <person name="Arai W."/>
            <person name="Tsubouchi T."/>
            <person name="Morono Y."/>
            <person name="Uchiyama I."/>
            <person name="Ito T."/>
            <person name="Fujiyama A."/>
            <person name="Inagaki F."/>
            <person name="Takami H."/>
        </authorList>
    </citation>
    <scope>NUCLEOTIDE SEQUENCE</scope>
    <source>
        <strain evidence="6">Expedition CK06-06</strain>
    </source>
</reference>
<dbReference type="Pfam" id="PF13087">
    <property type="entry name" value="AAA_12"/>
    <property type="match status" value="1"/>
</dbReference>
<dbReference type="GO" id="GO:0016787">
    <property type="term" value="F:hydrolase activity"/>
    <property type="evidence" value="ECO:0007669"/>
    <property type="project" value="UniProtKB-KW"/>
</dbReference>
<evidence type="ECO:0000256" key="4">
    <source>
        <dbReference type="ARBA" id="ARBA00022840"/>
    </source>
</evidence>
<evidence type="ECO:0000313" key="6">
    <source>
        <dbReference type="EMBL" id="GAF78121.1"/>
    </source>
</evidence>
<dbReference type="AlphaFoldDB" id="X0SSK3"/>
<feature type="non-terminal residue" evidence="6">
    <location>
        <position position="1"/>
    </location>
</feature>
<keyword evidence="1" id="KW-0547">Nucleotide-binding</keyword>
<dbReference type="GO" id="GO:0043139">
    <property type="term" value="F:5'-3' DNA helicase activity"/>
    <property type="evidence" value="ECO:0007669"/>
    <property type="project" value="TreeGrafter"/>
</dbReference>
<organism evidence="6">
    <name type="scientific">marine sediment metagenome</name>
    <dbReference type="NCBI Taxonomy" id="412755"/>
    <lineage>
        <taxon>unclassified sequences</taxon>
        <taxon>metagenomes</taxon>
        <taxon>ecological metagenomes</taxon>
    </lineage>
</organism>
<evidence type="ECO:0000256" key="1">
    <source>
        <dbReference type="ARBA" id="ARBA00022741"/>
    </source>
</evidence>
<keyword evidence="4" id="KW-0067">ATP-binding</keyword>
<dbReference type="GO" id="GO:0005524">
    <property type="term" value="F:ATP binding"/>
    <property type="evidence" value="ECO:0007669"/>
    <property type="project" value="UniProtKB-KW"/>
</dbReference>
<dbReference type="PANTHER" id="PTHR43788:SF8">
    <property type="entry name" value="DNA-BINDING PROTEIN SMUBP-2"/>
    <property type="match status" value="1"/>
</dbReference>
<accession>X0SSK3</accession>
<dbReference type="PANTHER" id="PTHR43788">
    <property type="entry name" value="DNA2/NAM7 HELICASE FAMILY MEMBER"/>
    <property type="match status" value="1"/>
</dbReference>
<evidence type="ECO:0000256" key="2">
    <source>
        <dbReference type="ARBA" id="ARBA00022801"/>
    </source>
</evidence>
<dbReference type="SUPFAM" id="SSF52540">
    <property type="entry name" value="P-loop containing nucleoside triphosphate hydrolases"/>
    <property type="match status" value="1"/>
</dbReference>